<name>A0A6M4HA15_9PROT</name>
<evidence type="ECO:0000256" key="2">
    <source>
        <dbReference type="ARBA" id="ARBA00022723"/>
    </source>
</evidence>
<dbReference type="InterPro" id="IPR032466">
    <property type="entry name" value="Metal_Hydrolase"/>
</dbReference>
<comment type="catalytic activity">
    <reaction evidence="5">
        <text>S-methyl-5'-thioadenosine + H2O + H(+) = S-methyl-5'-thioinosine + NH4(+)</text>
        <dbReference type="Rhea" id="RHEA:25025"/>
        <dbReference type="ChEBI" id="CHEBI:15377"/>
        <dbReference type="ChEBI" id="CHEBI:15378"/>
        <dbReference type="ChEBI" id="CHEBI:17509"/>
        <dbReference type="ChEBI" id="CHEBI:28938"/>
        <dbReference type="ChEBI" id="CHEBI:48595"/>
        <dbReference type="EC" id="3.5.4.31"/>
    </reaction>
</comment>
<feature type="binding site" evidence="5">
    <location>
        <position position="98"/>
    </location>
    <ligand>
        <name>substrate</name>
    </ligand>
</feature>
<dbReference type="Proteomes" id="UP000503096">
    <property type="component" value="Chromosome"/>
</dbReference>
<comment type="similarity">
    <text evidence="1">Belongs to the metallo-dependent hydrolases superfamily. ATZ/TRZ family.</text>
</comment>
<feature type="binding site" evidence="5">
    <location>
        <position position="221"/>
    </location>
    <ligand>
        <name>substrate</name>
    </ligand>
</feature>
<comment type="function">
    <text evidence="5">Catalyzes the deamination of 5-methylthioadenosine and S-adenosyl-L-homocysteine into 5-methylthioinosine and S-inosyl-L-homocysteine, respectively. Is also able to deaminate adenosine.</text>
</comment>
<evidence type="ECO:0000256" key="1">
    <source>
        <dbReference type="ARBA" id="ARBA00006745"/>
    </source>
</evidence>
<dbReference type="RefSeq" id="WP_171162928.1">
    <property type="nucleotide sequence ID" value="NZ_CP053073.1"/>
</dbReference>
<evidence type="ECO:0000259" key="6">
    <source>
        <dbReference type="Pfam" id="PF01979"/>
    </source>
</evidence>
<dbReference type="PANTHER" id="PTHR43794">
    <property type="entry name" value="AMINOHYDROLASE SSNA-RELATED"/>
    <property type="match status" value="1"/>
</dbReference>
<dbReference type="EMBL" id="CP053073">
    <property type="protein sequence ID" value="QJR15553.1"/>
    <property type="molecule type" value="Genomic_DNA"/>
</dbReference>
<dbReference type="InterPro" id="IPR050287">
    <property type="entry name" value="MTA/SAH_deaminase"/>
</dbReference>
<dbReference type="InterPro" id="IPR011059">
    <property type="entry name" value="Metal-dep_hydrolase_composite"/>
</dbReference>
<dbReference type="PANTHER" id="PTHR43794:SF11">
    <property type="entry name" value="AMIDOHYDROLASE-RELATED DOMAIN-CONTAINING PROTEIN"/>
    <property type="match status" value="1"/>
</dbReference>
<dbReference type="CDD" id="cd01298">
    <property type="entry name" value="ATZ_TRZ_like"/>
    <property type="match status" value="1"/>
</dbReference>
<dbReference type="InterPro" id="IPR023512">
    <property type="entry name" value="Deaminase_MtaD/DadD"/>
</dbReference>
<dbReference type="Gene3D" id="2.30.40.10">
    <property type="entry name" value="Urease, subunit C, domain 1"/>
    <property type="match status" value="1"/>
</dbReference>
<keyword evidence="3 5" id="KW-0378">Hydrolase</keyword>
<keyword evidence="2 5" id="KW-0479">Metal-binding</keyword>
<comment type="caution">
    <text evidence="5">Lacks conserved residue(s) required for the propagation of feature annotation.</text>
</comment>
<gene>
    <name evidence="5 7" type="primary">mtaD</name>
    <name evidence="7" type="ORF">DSM104440_02374</name>
</gene>
<comment type="catalytic activity">
    <reaction evidence="5">
        <text>S-adenosyl-L-homocysteine + H2O + H(+) = S-inosyl-L-homocysteine + NH4(+)</text>
        <dbReference type="Rhea" id="RHEA:20716"/>
        <dbReference type="ChEBI" id="CHEBI:15377"/>
        <dbReference type="ChEBI" id="CHEBI:15378"/>
        <dbReference type="ChEBI" id="CHEBI:28938"/>
        <dbReference type="ChEBI" id="CHEBI:57856"/>
        <dbReference type="ChEBI" id="CHEBI:57985"/>
        <dbReference type="EC" id="3.5.4.28"/>
    </reaction>
</comment>
<dbReference type="AlphaFoldDB" id="A0A6M4HA15"/>
<feature type="binding site" evidence="5">
    <location>
        <position position="71"/>
    </location>
    <ligand>
        <name>Zn(2+)</name>
        <dbReference type="ChEBI" id="CHEBI:29105"/>
    </ligand>
</feature>
<evidence type="ECO:0000256" key="3">
    <source>
        <dbReference type="ARBA" id="ARBA00022801"/>
    </source>
</evidence>
<dbReference type="KEGG" id="upl:DSM104440_02374"/>
<dbReference type="EC" id="3.5.4.31" evidence="5"/>
<dbReference type="GO" id="GO:0050270">
    <property type="term" value="F:S-adenosylhomocysteine deaminase activity"/>
    <property type="evidence" value="ECO:0007669"/>
    <property type="project" value="UniProtKB-UniRule"/>
</dbReference>
<dbReference type="Pfam" id="PF01979">
    <property type="entry name" value="Amidohydro_1"/>
    <property type="match status" value="1"/>
</dbReference>
<keyword evidence="4 5" id="KW-0862">Zinc</keyword>
<evidence type="ECO:0000313" key="8">
    <source>
        <dbReference type="Proteomes" id="UP000503096"/>
    </source>
</evidence>
<dbReference type="EC" id="3.5.4.28" evidence="5"/>
<organism evidence="7 8">
    <name type="scientific">Usitatibacter palustris</name>
    <dbReference type="NCBI Taxonomy" id="2732487"/>
    <lineage>
        <taxon>Bacteria</taxon>
        <taxon>Pseudomonadati</taxon>
        <taxon>Pseudomonadota</taxon>
        <taxon>Betaproteobacteria</taxon>
        <taxon>Nitrosomonadales</taxon>
        <taxon>Usitatibacteraceae</taxon>
        <taxon>Usitatibacter</taxon>
    </lineage>
</organism>
<dbReference type="FunFam" id="3.20.20.140:FF:000014">
    <property type="entry name" value="5-methylthioadenosine/S-adenosylhomocysteine deaminase"/>
    <property type="match status" value="1"/>
</dbReference>
<evidence type="ECO:0000313" key="7">
    <source>
        <dbReference type="EMBL" id="QJR15553.1"/>
    </source>
</evidence>
<evidence type="ECO:0000256" key="5">
    <source>
        <dbReference type="HAMAP-Rule" id="MF_01281"/>
    </source>
</evidence>
<keyword evidence="8" id="KW-1185">Reference proteome</keyword>
<dbReference type="SUPFAM" id="SSF51338">
    <property type="entry name" value="Composite domain of metallo-dependent hydrolases"/>
    <property type="match status" value="1"/>
</dbReference>
<comment type="similarity">
    <text evidence="5">Belongs to the metallo-dependent hydrolases superfamily. MTA/SAH deaminase family.</text>
</comment>
<feature type="binding site" evidence="5">
    <location>
        <position position="306"/>
    </location>
    <ligand>
        <name>Zn(2+)</name>
        <dbReference type="ChEBI" id="CHEBI:29105"/>
    </ligand>
</feature>
<feature type="binding site" evidence="5">
    <location>
        <position position="306"/>
    </location>
    <ligand>
        <name>substrate</name>
    </ligand>
</feature>
<proteinExistence type="inferred from homology"/>
<reference evidence="7 8" key="1">
    <citation type="submission" date="2020-04" db="EMBL/GenBank/DDBJ databases">
        <title>Usitatibacter rugosus gen. nov., sp. nov. and Usitatibacter palustris sp. nov., novel members of Usitatibacteraceae fam. nov. within the order Nitrosomonadales isolated from soil.</title>
        <authorList>
            <person name="Huber K.J."/>
            <person name="Neumann-Schaal M."/>
            <person name="Geppert A."/>
            <person name="Luckner M."/>
            <person name="Wanner G."/>
            <person name="Overmann J."/>
        </authorList>
    </citation>
    <scope>NUCLEOTIDE SEQUENCE [LARGE SCALE GENOMIC DNA]</scope>
    <source>
        <strain evidence="7 8">Swamp67</strain>
    </source>
</reference>
<protein>
    <recommendedName>
        <fullName evidence="5">5-methylthioadenosine/S-adenosylhomocysteine deaminase</fullName>
        <shortName evidence="5">MTA/SAH deaminase</shortName>
        <ecNumber evidence="5">3.5.4.28</ecNumber>
        <ecNumber evidence="5">3.5.4.31</ecNumber>
    </recommendedName>
</protein>
<feature type="domain" description="Amidohydrolase-related" evidence="6">
    <location>
        <begin position="60"/>
        <end position="408"/>
    </location>
</feature>
<dbReference type="NCBIfam" id="NF006549">
    <property type="entry name" value="PRK09045.1"/>
    <property type="match status" value="1"/>
</dbReference>
<dbReference type="SUPFAM" id="SSF51556">
    <property type="entry name" value="Metallo-dependent hydrolases"/>
    <property type="match status" value="1"/>
</dbReference>
<accession>A0A6M4HA15</accession>
<evidence type="ECO:0000256" key="4">
    <source>
        <dbReference type="ARBA" id="ARBA00022833"/>
    </source>
</evidence>
<feature type="binding site" evidence="5">
    <location>
        <position position="218"/>
    </location>
    <ligand>
        <name>Zn(2+)</name>
        <dbReference type="ChEBI" id="CHEBI:29105"/>
    </ligand>
</feature>
<feature type="binding site" evidence="5">
    <location>
        <position position="69"/>
    </location>
    <ligand>
        <name>Zn(2+)</name>
        <dbReference type="ChEBI" id="CHEBI:29105"/>
    </ligand>
</feature>
<dbReference type="GO" id="GO:0046872">
    <property type="term" value="F:metal ion binding"/>
    <property type="evidence" value="ECO:0007669"/>
    <property type="project" value="UniProtKB-KW"/>
</dbReference>
<dbReference type="HAMAP" id="MF_01281">
    <property type="entry name" value="MTA_SAH_deamin"/>
    <property type="match status" value="1"/>
</dbReference>
<dbReference type="Gene3D" id="3.20.20.140">
    <property type="entry name" value="Metal-dependent hydrolases"/>
    <property type="match status" value="1"/>
</dbReference>
<dbReference type="InParanoid" id="A0A6M4HA15"/>
<dbReference type="InterPro" id="IPR006680">
    <property type="entry name" value="Amidohydro-rel"/>
</dbReference>
<sequence>MQNVDTLIVAAQVLPIEPEGVVLTDHAVAISGGKIVALAPAAQALATYSAKSVVRLDRHVLMPGLVNLHCHAAMTLMRGLADDLPLMAWLQDRVWPVEGKHVGDDFVHDGSLIAAAEMLRGGITCVNDMYFFPGATARAMLRAGMRATLGIIAIEFPSAYAADAAGYLAKGLATREAYLGESTLSFCLAPHAPYTVGDETLRKIATLAEELDVPIHMHVHETRDEIAQEVERHKVRPLWRLRGLGLVSPRLIAVHAVHLDDSELDLLAREGASVAHCPASNLKLASGIAPVAAMLARGINVGVGTDGAASNNRLDLFSEMRLASLLAKGASGEARVLDAHATLRMATLGGARALGLDNAIGSLLPGKWADLTAVELSSLETLPCFDAASHIAYVAGREHVSHVWVGGEARVTEGELIGIDVATLKEKALWWKQRIVQA</sequence>
<dbReference type="GO" id="GO:0090614">
    <property type="term" value="F:5'-methylthioadenosine deaminase activity"/>
    <property type="evidence" value="ECO:0007669"/>
    <property type="project" value="UniProtKB-UniRule"/>
</dbReference>
<comment type="cofactor">
    <cofactor evidence="5">
        <name>Zn(2+)</name>
        <dbReference type="ChEBI" id="CHEBI:29105"/>
    </cofactor>
    <text evidence="5">Binds 1 zinc ion per subunit.</text>
</comment>
<feature type="binding site" evidence="5">
    <location>
        <position position="191"/>
    </location>
    <ligand>
        <name>substrate</name>
    </ligand>
</feature>